<sequence>MKMKFGALRKILRAWSKAEDISGPVLFFLFGIHYSDRDHPGDITAAQKFDRRDRQRSRQPGGSEVFSKLHAIAKISDVVRVRESRVGRVNSACGMKPLVVSTKAFGVRMVCSGSWVRASIQASKSGIGPGKIAGLGTSGLRAPRPVATQ</sequence>
<evidence type="ECO:0000313" key="2">
    <source>
        <dbReference type="Proteomes" id="UP000639643"/>
    </source>
</evidence>
<accession>A0A8H6JKK1</accession>
<keyword evidence="2" id="KW-1185">Reference proteome</keyword>
<dbReference type="AlphaFoldDB" id="A0A8H6JKK1"/>
<comment type="caution">
    <text evidence="1">The sequence shown here is derived from an EMBL/GenBank/DDBJ whole genome shotgun (WGS) entry which is preliminary data.</text>
</comment>
<dbReference type="EMBL" id="WIGM01000733">
    <property type="protein sequence ID" value="KAF6814328.1"/>
    <property type="molecule type" value="Genomic_DNA"/>
</dbReference>
<gene>
    <name evidence="1" type="ORF">CMUS01_12668</name>
</gene>
<dbReference type="Proteomes" id="UP000639643">
    <property type="component" value="Unassembled WGS sequence"/>
</dbReference>
<reference evidence="1" key="1">
    <citation type="journal article" date="2020" name="Phytopathology">
        <title>Genome Sequence Resources of Colletotrichum truncatum, C. plurivorum, C. musicola, and C. sojae: Four Species Pathogenic to Soybean (Glycine max).</title>
        <authorList>
            <person name="Rogerio F."/>
            <person name="Boufleur T.R."/>
            <person name="Ciampi-Guillardi M."/>
            <person name="Sukno S.A."/>
            <person name="Thon M.R."/>
            <person name="Massola Junior N.S."/>
            <person name="Baroncelli R."/>
        </authorList>
    </citation>
    <scope>NUCLEOTIDE SEQUENCE</scope>
    <source>
        <strain evidence="1">LFN0074</strain>
    </source>
</reference>
<organism evidence="1 2">
    <name type="scientific">Colletotrichum musicola</name>
    <dbReference type="NCBI Taxonomy" id="2175873"/>
    <lineage>
        <taxon>Eukaryota</taxon>
        <taxon>Fungi</taxon>
        <taxon>Dikarya</taxon>
        <taxon>Ascomycota</taxon>
        <taxon>Pezizomycotina</taxon>
        <taxon>Sordariomycetes</taxon>
        <taxon>Hypocreomycetidae</taxon>
        <taxon>Glomerellales</taxon>
        <taxon>Glomerellaceae</taxon>
        <taxon>Colletotrichum</taxon>
        <taxon>Colletotrichum orchidearum species complex</taxon>
    </lineage>
</organism>
<protein>
    <submittedName>
        <fullName evidence="1">Uncharacterized protein</fullName>
    </submittedName>
</protein>
<proteinExistence type="predicted"/>
<evidence type="ECO:0000313" key="1">
    <source>
        <dbReference type="EMBL" id="KAF6814328.1"/>
    </source>
</evidence>
<name>A0A8H6JKK1_9PEZI</name>